<name>A0A8H6VH38_9PEZI</name>
<dbReference type="OrthoDB" id="10417667at2759"/>
<reference evidence="1" key="1">
    <citation type="submission" date="2020-04" db="EMBL/GenBank/DDBJ databases">
        <title>Draft genome resource of the tomato pathogen Pseudocercospora fuligena.</title>
        <authorList>
            <person name="Zaccaron A."/>
        </authorList>
    </citation>
    <scope>NUCLEOTIDE SEQUENCE</scope>
    <source>
        <strain evidence="1">PF001</strain>
    </source>
</reference>
<protein>
    <submittedName>
        <fullName evidence="1">Uncharacterized protein</fullName>
    </submittedName>
</protein>
<dbReference type="Proteomes" id="UP000660729">
    <property type="component" value="Unassembled WGS sequence"/>
</dbReference>
<proteinExistence type="predicted"/>
<dbReference type="EMBL" id="JABCIY010000150">
    <property type="protein sequence ID" value="KAF7192148.1"/>
    <property type="molecule type" value="Genomic_DNA"/>
</dbReference>
<keyword evidence="2" id="KW-1185">Reference proteome</keyword>
<accession>A0A8H6VH38</accession>
<sequence>MVAEIIEEAVKLIPKLCTYFLRANFPSKNSLTDEVVPTPWKPHVHEIKHLELTTRLMDYSSTRYYPVELFKAQDHIANLKEWFPELQSVTFTIIEGTDKQRDYLKRGTSQQTTTLAAEIEKIVEEMQKLDVPKKGIRLCVRNGLHWTNPTFDYHDAETKGAWDDVSGTHTDDLSCQEITTVAIHERLKLVRIVDHKQEAREEESSGETPS</sequence>
<organism evidence="1 2">
    <name type="scientific">Pseudocercospora fuligena</name>
    <dbReference type="NCBI Taxonomy" id="685502"/>
    <lineage>
        <taxon>Eukaryota</taxon>
        <taxon>Fungi</taxon>
        <taxon>Dikarya</taxon>
        <taxon>Ascomycota</taxon>
        <taxon>Pezizomycotina</taxon>
        <taxon>Dothideomycetes</taxon>
        <taxon>Dothideomycetidae</taxon>
        <taxon>Mycosphaerellales</taxon>
        <taxon>Mycosphaerellaceae</taxon>
        <taxon>Pseudocercospora</taxon>
    </lineage>
</organism>
<comment type="caution">
    <text evidence="1">The sequence shown here is derived from an EMBL/GenBank/DDBJ whole genome shotgun (WGS) entry which is preliminary data.</text>
</comment>
<gene>
    <name evidence="1" type="ORF">HII31_06534</name>
</gene>
<evidence type="ECO:0000313" key="2">
    <source>
        <dbReference type="Proteomes" id="UP000660729"/>
    </source>
</evidence>
<dbReference type="AlphaFoldDB" id="A0A8H6VH38"/>
<evidence type="ECO:0000313" key="1">
    <source>
        <dbReference type="EMBL" id="KAF7192148.1"/>
    </source>
</evidence>